<name>A0A517L1K0_9PEZI</name>
<sequence>MTITVKDNKVFKVHKAIISSQSKFFHNACTKDFKEKKDANIDLSEQDPEAVEALLEYLYKCDYTRLTKDNVNALVLHVHVYQLAHMYDVAELKNVAAALFKEAAEKDWELPAFPLAIQEIYVNPEDDAKTLRKLVVDQASEHLETLLKDDGGEFAGVMTAFGEFGKDLCKASFHGPKLNRNIAGFWLEHGGSGLSLKLMAKFLETDVEQKTYFEGNIVGKTKGAALLLDSGEYSDMSVTCKQKTFKVHKAVVCTRSRFFRNAMKNGTFKVSDEGNLHPSTLLLHFLRQSNETESETGKIDLSDDDPLAVEAVLRFVYQGSYSALAKDKEDAMVLHTRVYNLADMYDIKNLKAVAASEFKKLANKNFKLPAFPLAIKEIYENCPADDKTLRDIVIQIVLDHYNILLEPNGGDFASIKMTDLGDFAKDLLHPKVPKTDVGQFGKIQDVFDFFCEDQDFIWRVDLSGASEEFKKSMECPTCDDILFQESPNPEIAMLRSVADSQYVYSAFFSKAQYDFVMHRKCDAATAKDAPEMPTWKTNALDGTFEFVFHDLELELDQVSILPAFELPKSE</sequence>
<dbReference type="STRING" id="50376.A0A517L1K0"/>
<dbReference type="EMBL" id="CP042187">
    <property type="protein sequence ID" value="QDS69510.1"/>
    <property type="molecule type" value="Genomic_DNA"/>
</dbReference>
<evidence type="ECO:0000313" key="3">
    <source>
        <dbReference type="Proteomes" id="UP000316270"/>
    </source>
</evidence>
<dbReference type="PANTHER" id="PTHR47843:SF5">
    <property type="entry name" value="BTB_POZ DOMAIN PROTEIN"/>
    <property type="match status" value="1"/>
</dbReference>
<accession>A0A517L1K0</accession>
<evidence type="ECO:0000259" key="1">
    <source>
        <dbReference type="PROSITE" id="PS50097"/>
    </source>
</evidence>
<dbReference type="Proteomes" id="UP000316270">
    <property type="component" value="Chromosome 3"/>
</dbReference>
<dbReference type="Gene3D" id="3.30.710.10">
    <property type="entry name" value="Potassium Channel Kv1.1, Chain A"/>
    <property type="match status" value="2"/>
</dbReference>
<dbReference type="SUPFAM" id="SSF54695">
    <property type="entry name" value="POZ domain"/>
    <property type="match status" value="2"/>
</dbReference>
<dbReference type="PROSITE" id="PS50097">
    <property type="entry name" value="BTB"/>
    <property type="match status" value="2"/>
</dbReference>
<dbReference type="InterPro" id="IPR011333">
    <property type="entry name" value="SKP1/BTB/POZ_sf"/>
</dbReference>
<feature type="domain" description="BTB" evidence="1">
    <location>
        <begin position="1"/>
        <end position="59"/>
    </location>
</feature>
<dbReference type="SMART" id="SM00225">
    <property type="entry name" value="BTB"/>
    <property type="match status" value="2"/>
</dbReference>
<organism evidence="2 3">
    <name type="scientific">Venturia effusa</name>
    <dbReference type="NCBI Taxonomy" id="50376"/>
    <lineage>
        <taxon>Eukaryota</taxon>
        <taxon>Fungi</taxon>
        <taxon>Dikarya</taxon>
        <taxon>Ascomycota</taxon>
        <taxon>Pezizomycotina</taxon>
        <taxon>Dothideomycetes</taxon>
        <taxon>Pleosporomycetidae</taxon>
        <taxon>Venturiales</taxon>
        <taxon>Venturiaceae</taxon>
        <taxon>Venturia</taxon>
    </lineage>
</organism>
<dbReference type="CDD" id="cd18186">
    <property type="entry name" value="BTB_POZ_ZBTB_KLHL-like"/>
    <property type="match status" value="1"/>
</dbReference>
<reference evidence="2 3" key="1">
    <citation type="submission" date="2019-07" db="EMBL/GenBank/DDBJ databases">
        <title>Finished genome of Venturia effusa.</title>
        <authorList>
            <person name="Young C.A."/>
            <person name="Cox M.P."/>
            <person name="Ganley A.R.D."/>
            <person name="David W.J."/>
        </authorList>
    </citation>
    <scope>NUCLEOTIDE SEQUENCE [LARGE SCALE GENOMIC DNA]</scope>
    <source>
        <strain evidence="3">albino</strain>
    </source>
</reference>
<dbReference type="PANTHER" id="PTHR47843">
    <property type="entry name" value="BTB DOMAIN-CONTAINING PROTEIN-RELATED"/>
    <property type="match status" value="1"/>
</dbReference>
<feature type="domain" description="BTB" evidence="1">
    <location>
        <begin position="234"/>
        <end position="325"/>
    </location>
</feature>
<protein>
    <recommendedName>
        <fullName evidence="1">BTB domain-containing protein</fullName>
    </recommendedName>
</protein>
<gene>
    <name evidence="2" type="ORF">FKW77_007081</name>
</gene>
<proteinExistence type="predicted"/>
<dbReference type="Pfam" id="PF00651">
    <property type="entry name" value="BTB"/>
    <property type="match status" value="2"/>
</dbReference>
<keyword evidence="3" id="KW-1185">Reference proteome</keyword>
<dbReference type="OrthoDB" id="6359816at2759"/>
<dbReference type="AlphaFoldDB" id="A0A517L1K0"/>
<dbReference type="InterPro" id="IPR000210">
    <property type="entry name" value="BTB/POZ_dom"/>
</dbReference>
<evidence type="ECO:0000313" key="2">
    <source>
        <dbReference type="EMBL" id="QDS69510.1"/>
    </source>
</evidence>